<evidence type="ECO:0000313" key="2">
    <source>
        <dbReference type="Proteomes" id="UP000762676"/>
    </source>
</evidence>
<comment type="caution">
    <text evidence="1">The sequence shown here is derived from an EMBL/GenBank/DDBJ whole genome shotgun (WGS) entry which is preliminary data.</text>
</comment>
<gene>
    <name evidence="1" type="ORF">ElyMa_004964300</name>
</gene>
<accession>A0AAV4J732</accession>
<name>A0AAV4J732_9GAST</name>
<keyword evidence="2" id="KW-1185">Reference proteome</keyword>
<evidence type="ECO:0000313" key="1">
    <source>
        <dbReference type="EMBL" id="GFS16767.1"/>
    </source>
</evidence>
<protein>
    <submittedName>
        <fullName evidence="1">Uncharacterized protein</fullName>
    </submittedName>
</protein>
<dbReference type="EMBL" id="BMAT01009950">
    <property type="protein sequence ID" value="GFS16767.1"/>
    <property type="molecule type" value="Genomic_DNA"/>
</dbReference>
<dbReference type="Proteomes" id="UP000762676">
    <property type="component" value="Unassembled WGS sequence"/>
</dbReference>
<proteinExistence type="predicted"/>
<sequence length="95" mass="10629">MLNAHSAHTTVCRTHSSDVVRAIKSLLRLHLKIMFEYGAFGDKHEKITQNTSRAVCTATRGSVAEWLARRTRDLEVAGSIPDNAMLQLPWESNLP</sequence>
<reference evidence="1 2" key="1">
    <citation type="journal article" date="2021" name="Elife">
        <title>Chloroplast acquisition without the gene transfer in kleptoplastic sea slugs, Plakobranchus ocellatus.</title>
        <authorList>
            <person name="Maeda T."/>
            <person name="Takahashi S."/>
            <person name="Yoshida T."/>
            <person name="Shimamura S."/>
            <person name="Takaki Y."/>
            <person name="Nagai Y."/>
            <person name="Toyoda A."/>
            <person name="Suzuki Y."/>
            <person name="Arimoto A."/>
            <person name="Ishii H."/>
            <person name="Satoh N."/>
            <person name="Nishiyama T."/>
            <person name="Hasebe M."/>
            <person name="Maruyama T."/>
            <person name="Minagawa J."/>
            <person name="Obokata J."/>
            <person name="Shigenobu S."/>
        </authorList>
    </citation>
    <scope>NUCLEOTIDE SEQUENCE [LARGE SCALE GENOMIC DNA]</scope>
</reference>
<dbReference type="AlphaFoldDB" id="A0AAV4J732"/>
<organism evidence="1 2">
    <name type="scientific">Elysia marginata</name>
    <dbReference type="NCBI Taxonomy" id="1093978"/>
    <lineage>
        <taxon>Eukaryota</taxon>
        <taxon>Metazoa</taxon>
        <taxon>Spiralia</taxon>
        <taxon>Lophotrochozoa</taxon>
        <taxon>Mollusca</taxon>
        <taxon>Gastropoda</taxon>
        <taxon>Heterobranchia</taxon>
        <taxon>Euthyneura</taxon>
        <taxon>Panpulmonata</taxon>
        <taxon>Sacoglossa</taxon>
        <taxon>Placobranchoidea</taxon>
        <taxon>Plakobranchidae</taxon>
        <taxon>Elysia</taxon>
    </lineage>
</organism>